<reference evidence="2 3" key="1">
    <citation type="submission" date="2024-01" db="EMBL/GenBank/DDBJ databases">
        <title>Comparative genomics of Cryptococcus and Kwoniella reveals pathogenesis evolution and contrasting modes of karyotype evolution via chromosome fusion or intercentromeric recombination.</title>
        <authorList>
            <person name="Coelho M.A."/>
            <person name="David-Palma M."/>
            <person name="Shea T."/>
            <person name="Bowers K."/>
            <person name="McGinley-Smith S."/>
            <person name="Mohammad A.W."/>
            <person name="Gnirke A."/>
            <person name="Yurkov A.M."/>
            <person name="Nowrousian M."/>
            <person name="Sun S."/>
            <person name="Cuomo C.A."/>
            <person name="Heitman J."/>
        </authorList>
    </citation>
    <scope>NUCLEOTIDE SEQUENCE [LARGE SCALE GENOMIC DNA]</scope>
    <source>
        <strain evidence="2">CBS 11374</strain>
    </source>
</reference>
<feature type="region of interest" description="Disordered" evidence="1">
    <location>
        <begin position="1"/>
        <end position="88"/>
    </location>
</feature>
<dbReference type="Proteomes" id="UP001329825">
    <property type="component" value="Chromosome 6"/>
</dbReference>
<protein>
    <recommendedName>
        <fullName evidence="4">Histone chaperone domain-containing protein</fullName>
    </recommendedName>
</protein>
<evidence type="ECO:0000313" key="2">
    <source>
        <dbReference type="EMBL" id="WRT68012.1"/>
    </source>
</evidence>
<feature type="compositionally biased region" description="Polar residues" evidence="1">
    <location>
        <begin position="63"/>
        <end position="74"/>
    </location>
</feature>
<keyword evidence="3" id="KW-1185">Reference proteome</keyword>
<gene>
    <name evidence="2" type="ORF">IL334_004987</name>
</gene>
<organism evidence="2 3">
    <name type="scientific">Kwoniella shivajii</name>
    <dbReference type="NCBI Taxonomy" id="564305"/>
    <lineage>
        <taxon>Eukaryota</taxon>
        <taxon>Fungi</taxon>
        <taxon>Dikarya</taxon>
        <taxon>Basidiomycota</taxon>
        <taxon>Agaricomycotina</taxon>
        <taxon>Tremellomycetes</taxon>
        <taxon>Tremellales</taxon>
        <taxon>Cryptococcaceae</taxon>
        <taxon>Kwoniella</taxon>
    </lineage>
</organism>
<proteinExistence type="predicted"/>
<dbReference type="RefSeq" id="XP_062792752.1">
    <property type="nucleotide sequence ID" value="XM_062936701.1"/>
</dbReference>
<dbReference type="EMBL" id="CP141886">
    <property type="protein sequence ID" value="WRT68012.1"/>
    <property type="molecule type" value="Genomic_DNA"/>
</dbReference>
<sequence>MSSDEAFVTDREQAELGQTGQNVEAEDKAVEQSEATGTISQDEVKGLKDSIGGGEVLDDSEGYTRSSNKDSSAMKQEDEVDAAVADLE</sequence>
<dbReference type="GeneID" id="87957118"/>
<evidence type="ECO:0000256" key="1">
    <source>
        <dbReference type="SAM" id="MobiDB-lite"/>
    </source>
</evidence>
<evidence type="ECO:0000313" key="3">
    <source>
        <dbReference type="Proteomes" id="UP001329825"/>
    </source>
</evidence>
<accession>A0ABZ1D334</accession>
<evidence type="ECO:0008006" key="4">
    <source>
        <dbReference type="Google" id="ProtNLM"/>
    </source>
</evidence>
<name>A0ABZ1D334_9TREE</name>